<evidence type="ECO:0000256" key="1">
    <source>
        <dbReference type="ARBA" id="ARBA00023054"/>
    </source>
</evidence>
<dbReference type="PANTHER" id="PTHR21501">
    <property type="entry name" value="PROTEIN FAM-161"/>
    <property type="match status" value="1"/>
</dbReference>
<dbReference type="PANTHER" id="PTHR21501:SF5">
    <property type="entry name" value="TESTIS-SPECIFIC PROTEIN 10-INTERACTING PROTEIN"/>
    <property type="match status" value="1"/>
</dbReference>
<protein>
    <submittedName>
        <fullName evidence="4">Testis-specific protein 10-interacting protein</fullName>
    </submittedName>
</protein>
<name>A0A2Y9FZD8_TRIMA</name>
<feature type="compositionally biased region" description="Basic and acidic residues" evidence="2">
    <location>
        <begin position="510"/>
        <end position="519"/>
    </location>
</feature>
<dbReference type="InParanoid" id="A0A2Y9FZD8"/>
<feature type="compositionally biased region" description="Basic and acidic residues" evidence="2">
    <location>
        <begin position="280"/>
        <end position="293"/>
    </location>
</feature>
<dbReference type="CTD" id="254187"/>
<feature type="region of interest" description="Disordered" evidence="2">
    <location>
        <begin position="509"/>
        <end position="541"/>
    </location>
</feature>
<dbReference type="Proteomes" id="UP000248480">
    <property type="component" value="Unplaced"/>
</dbReference>
<sequence length="585" mass="65235">MGQDTNMLNTHQQLVKTTAEKPGQDTRPQAPGTATGLLQLLSGAVPAEEGSLGSGDGVPPHRQQQRSHSAGQTAKKDRAPLSRKKKGHGSAEAEDLFLLPPRKPSFPFQWAWESFTLDGRVLLQPGSPLASGHQAPAQGARGLPLPPAVFQSQHQPKSRRKSTTNLPGPHGFCRKTEAPNVDRRRQPEAWGGKGEHQGREQSSECGLWPPGEGWGPESEEAAEPESQGAEEAEQALSPGELPQIPRREPGWEQEDAEEAEEREHRALHRRKARSGRKGRNSGEKNSDKGELQDHSQGSSSSTKDLCKAQRRKPRAKELEGPWDLEKLQRQLQQDLEEQGLCGTQKQPWKVLRAAVQASSRSGKTHALGDAETFLSSSFPNRTFHKRQEATRSLLQSWERQQQEEQQRAELRRAREHRVQQQVARCLAAYAPRGSRRPTATRCKLEELRRQERQRFAEYQAELQGIQHRVQARPYLFQQAMQANARLTVTRRFSQVLSALGLDEEQLLAEAGKEDKEGTSRKPRSPWAWERGGDQETPSTAASICVWSIGVRMEHPFQSAPRTEHRPTSSQPDRPSTPSPDAASSP</sequence>
<dbReference type="OrthoDB" id="9897099at2759"/>
<feature type="compositionally biased region" description="Basic residues" evidence="2">
    <location>
        <begin position="265"/>
        <end position="279"/>
    </location>
</feature>
<feature type="region of interest" description="Disordered" evidence="2">
    <location>
        <begin position="1"/>
        <end position="100"/>
    </location>
</feature>
<dbReference type="STRING" id="127582.A0A2Y9FZD8"/>
<feature type="compositionally biased region" description="Basic and acidic residues" evidence="2">
    <location>
        <begin position="174"/>
        <end position="202"/>
    </location>
</feature>
<feature type="region of interest" description="Disordered" evidence="2">
    <location>
        <begin position="554"/>
        <end position="585"/>
    </location>
</feature>
<feature type="compositionally biased region" description="Low complexity" evidence="2">
    <location>
        <begin position="571"/>
        <end position="585"/>
    </location>
</feature>
<gene>
    <name evidence="4" type="primary">TSGA10IP</name>
</gene>
<proteinExistence type="predicted"/>
<dbReference type="GO" id="GO:0036064">
    <property type="term" value="C:ciliary basal body"/>
    <property type="evidence" value="ECO:0007669"/>
    <property type="project" value="TreeGrafter"/>
</dbReference>
<dbReference type="InterPro" id="IPR051655">
    <property type="entry name" value="FAM161"/>
</dbReference>
<dbReference type="FunCoup" id="A0A2Y9FZD8">
    <property type="interactions" value="28"/>
</dbReference>
<feature type="compositionally biased region" description="Acidic residues" evidence="2">
    <location>
        <begin position="251"/>
        <end position="260"/>
    </location>
</feature>
<keyword evidence="3" id="KW-1185">Reference proteome</keyword>
<feature type="compositionally biased region" description="Polar residues" evidence="2">
    <location>
        <begin position="294"/>
        <end position="303"/>
    </location>
</feature>
<feature type="region of interest" description="Disordered" evidence="2">
    <location>
        <begin position="123"/>
        <end position="321"/>
    </location>
</feature>
<dbReference type="KEGG" id="tmu:101360697"/>
<dbReference type="GO" id="GO:0032391">
    <property type="term" value="C:photoreceptor connecting cilium"/>
    <property type="evidence" value="ECO:0007669"/>
    <property type="project" value="TreeGrafter"/>
</dbReference>
<dbReference type="GO" id="GO:0044782">
    <property type="term" value="P:cilium organization"/>
    <property type="evidence" value="ECO:0007669"/>
    <property type="project" value="TreeGrafter"/>
</dbReference>
<organism evidence="3 4">
    <name type="scientific">Trichechus manatus latirostris</name>
    <name type="common">Florida manatee</name>
    <dbReference type="NCBI Taxonomy" id="127582"/>
    <lineage>
        <taxon>Eukaryota</taxon>
        <taxon>Metazoa</taxon>
        <taxon>Chordata</taxon>
        <taxon>Craniata</taxon>
        <taxon>Vertebrata</taxon>
        <taxon>Euteleostomi</taxon>
        <taxon>Mammalia</taxon>
        <taxon>Eutheria</taxon>
        <taxon>Afrotheria</taxon>
        <taxon>Sirenia</taxon>
        <taxon>Trichechidae</taxon>
        <taxon>Trichechus</taxon>
    </lineage>
</organism>
<evidence type="ECO:0000313" key="3">
    <source>
        <dbReference type="Proteomes" id="UP000248480"/>
    </source>
</evidence>
<keyword evidence="1" id="KW-0175">Coiled coil</keyword>
<reference evidence="4" key="1">
    <citation type="submission" date="2025-08" db="UniProtKB">
        <authorList>
            <consortium name="RefSeq"/>
        </authorList>
    </citation>
    <scope>IDENTIFICATION</scope>
</reference>
<accession>A0A2Y9FZD8</accession>
<dbReference type="AlphaFoldDB" id="A0A2Y9FZD8"/>
<dbReference type="RefSeq" id="XP_012413102.1">
    <property type="nucleotide sequence ID" value="XM_012557648.1"/>
</dbReference>
<feature type="compositionally biased region" description="Acidic residues" evidence="2">
    <location>
        <begin position="217"/>
        <end position="233"/>
    </location>
</feature>
<dbReference type="GeneID" id="101360697"/>
<evidence type="ECO:0000256" key="2">
    <source>
        <dbReference type="SAM" id="MobiDB-lite"/>
    </source>
</evidence>
<feature type="compositionally biased region" description="Polar residues" evidence="2">
    <location>
        <begin position="1"/>
        <end position="16"/>
    </location>
</feature>
<evidence type="ECO:0000313" key="4">
    <source>
        <dbReference type="RefSeq" id="XP_012413102.1"/>
    </source>
</evidence>